<dbReference type="GO" id="GO:0009103">
    <property type="term" value="P:lipopolysaccharide biosynthetic process"/>
    <property type="evidence" value="ECO:0007669"/>
    <property type="project" value="TreeGrafter"/>
</dbReference>
<reference evidence="4 5" key="1">
    <citation type="submission" date="2018-02" db="EMBL/GenBank/DDBJ databases">
        <title>Complete genome sequencing of Faecalibacterium prausnitzii strains isolated from the human gut.</title>
        <authorList>
            <person name="Fitzgerald B.C."/>
            <person name="Shkoporov A.N."/>
            <person name="Ross P.R."/>
            <person name="Hill C."/>
        </authorList>
    </citation>
    <scope>NUCLEOTIDE SEQUENCE [LARGE SCALE GENOMIC DNA]</scope>
    <source>
        <strain evidence="4 5">APC923/51-1</strain>
    </source>
</reference>
<sequence length="376" mass="42751">MEKDLRIAVLGQKRLSREGGVEIVVKELCTRMAQQGCQVTCYNRSGHHVSGAEYDDIDNTNYEGIRQKYVPTIEKKGLAAVSASAFAALYSAFGKYDVVHIHAEGPAFFSWLPKMFGKRVVVTIHGVDWQREKWQSGFGSKFIRQGEKNAVKYADEIIVLSKGVQDYFKETYGRETHFIPNGVNRPQIREANLITDKFGLKKDSYILFLGRLVPEKGIRYLVEAFKNVRTDKKLVIAGGSSDTDSFMEELKELAKDDNRILFTGFVQGAMLDELYSNAYIYTLPSDLEGMPLSLLEAMSYGNCCLVSDIPECAEVVEDKALIFKKADVQDLQEKLQDACDHPEMVMKMKKQAADFICEKYNWDEVVKETMKLYRRK</sequence>
<dbReference type="RefSeq" id="WP_112090187.1">
    <property type="nucleotide sequence ID" value="NZ_PRLD01000002.1"/>
</dbReference>
<dbReference type="AlphaFoldDB" id="A0A329UD52"/>
<dbReference type="PANTHER" id="PTHR46401:SF2">
    <property type="entry name" value="GLYCOSYLTRANSFERASE WBBK-RELATED"/>
    <property type="match status" value="1"/>
</dbReference>
<dbReference type="Gene3D" id="3.40.50.2000">
    <property type="entry name" value="Glycogen Phosphorylase B"/>
    <property type="match status" value="2"/>
</dbReference>
<name>A0A329UD52_9FIRM</name>
<dbReference type="GO" id="GO:0016757">
    <property type="term" value="F:glycosyltransferase activity"/>
    <property type="evidence" value="ECO:0007669"/>
    <property type="project" value="InterPro"/>
</dbReference>
<dbReference type="InterPro" id="IPR028098">
    <property type="entry name" value="Glyco_trans_4-like_N"/>
</dbReference>
<evidence type="ECO:0000256" key="1">
    <source>
        <dbReference type="ARBA" id="ARBA00022679"/>
    </source>
</evidence>
<dbReference type="EMBL" id="PRLD01000002">
    <property type="protein sequence ID" value="RAW59652.1"/>
    <property type="molecule type" value="Genomic_DNA"/>
</dbReference>
<feature type="domain" description="Glycosyltransferase subfamily 4-like N-terminal" evidence="3">
    <location>
        <begin position="19"/>
        <end position="184"/>
    </location>
</feature>
<gene>
    <name evidence="4" type="ORF">C4N24_02480</name>
</gene>
<dbReference type="Pfam" id="PF00534">
    <property type="entry name" value="Glycos_transf_1"/>
    <property type="match status" value="1"/>
</dbReference>
<feature type="domain" description="Glycosyl transferase family 1" evidence="2">
    <location>
        <begin position="199"/>
        <end position="353"/>
    </location>
</feature>
<evidence type="ECO:0000313" key="5">
    <source>
        <dbReference type="Proteomes" id="UP000251281"/>
    </source>
</evidence>
<protein>
    <submittedName>
        <fullName evidence="4">Glycosyl transferase family 1</fullName>
    </submittedName>
</protein>
<evidence type="ECO:0000259" key="3">
    <source>
        <dbReference type="Pfam" id="PF13439"/>
    </source>
</evidence>
<proteinExistence type="predicted"/>
<dbReference type="PANTHER" id="PTHR46401">
    <property type="entry name" value="GLYCOSYLTRANSFERASE WBBK-RELATED"/>
    <property type="match status" value="1"/>
</dbReference>
<evidence type="ECO:0000313" key="4">
    <source>
        <dbReference type="EMBL" id="RAW59652.1"/>
    </source>
</evidence>
<accession>A0A329UD52</accession>
<dbReference type="SUPFAM" id="SSF53756">
    <property type="entry name" value="UDP-Glycosyltransferase/glycogen phosphorylase"/>
    <property type="match status" value="1"/>
</dbReference>
<dbReference type="Pfam" id="PF13439">
    <property type="entry name" value="Glyco_transf_4"/>
    <property type="match status" value="1"/>
</dbReference>
<comment type="caution">
    <text evidence="4">The sequence shown here is derived from an EMBL/GenBank/DDBJ whole genome shotgun (WGS) entry which is preliminary data.</text>
</comment>
<keyword evidence="1 4" id="KW-0808">Transferase</keyword>
<dbReference type="InterPro" id="IPR001296">
    <property type="entry name" value="Glyco_trans_1"/>
</dbReference>
<organism evidence="4 5">
    <name type="scientific">Faecalibacterium prausnitzii</name>
    <dbReference type="NCBI Taxonomy" id="853"/>
    <lineage>
        <taxon>Bacteria</taxon>
        <taxon>Bacillati</taxon>
        <taxon>Bacillota</taxon>
        <taxon>Clostridia</taxon>
        <taxon>Eubacteriales</taxon>
        <taxon>Oscillospiraceae</taxon>
        <taxon>Faecalibacterium</taxon>
    </lineage>
</organism>
<evidence type="ECO:0000259" key="2">
    <source>
        <dbReference type="Pfam" id="PF00534"/>
    </source>
</evidence>
<dbReference type="CDD" id="cd03801">
    <property type="entry name" value="GT4_PimA-like"/>
    <property type="match status" value="1"/>
</dbReference>
<dbReference type="Proteomes" id="UP000251281">
    <property type="component" value="Unassembled WGS sequence"/>
</dbReference>